<evidence type="ECO:0000256" key="5">
    <source>
        <dbReference type="ARBA" id="ARBA00022692"/>
    </source>
</evidence>
<keyword evidence="5 15" id="KW-0812">Transmembrane</keyword>
<keyword evidence="10 15" id="KW-0472">Membrane</keyword>
<evidence type="ECO:0000313" key="19">
    <source>
        <dbReference type="EMBL" id="VDD74572.1"/>
    </source>
</evidence>
<feature type="transmembrane region" description="Helical" evidence="15">
    <location>
        <begin position="736"/>
        <end position="755"/>
    </location>
</feature>
<feature type="compositionally biased region" description="Low complexity" evidence="14">
    <location>
        <begin position="1"/>
        <end position="14"/>
    </location>
</feature>
<comment type="catalytic activity">
    <reaction evidence="12">
        <text>leukotriene C4(in) + ATP + H2O = leukotriene C4(out) + ADP + phosphate + H(+)</text>
        <dbReference type="Rhea" id="RHEA:38963"/>
        <dbReference type="ChEBI" id="CHEBI:15377"/>
        <dbReference type="ChEBI" id="CHEBI:15378"/>
        <dbReference type="ChEBI" id="CHEBI:30616"/>
        <dbReference type="ChEBI" id="CHEBI:43474"/>
        <dbReference type="ChEBI" id="CHEBI:57973"/>
        <dbReference type="ChEBI" id="CHEBI:456216"/>
    </reaction>
    <physiologicalReaction direction="left-to-right" evidence="12">
        <dbReference type="Rhea" id="RHEA:38964"/>
    </physiologicalReaction>
</comment>
<feature type="transmembrane region" description="Helical" evidence="15">
    <location>
        <begin position="890"/>
        <end position="908"/>
    </location>
</feature>
<feature type="domain" description="ABC transmembrane type-1" evidence="18">
    <location>
        <begin position="1580"/>
        <end position="1883"/>
    </location>
</feature>
<dbReference type="InterPro" id="IPR027417">
    <property type="entry name" value="P-loop_NTPase"/>
</dbReference>
<feature type="region of interest" description="Disordered" evidence="14">
    <location>
        <begin position="703"/>
        <end position="731"/>
    </location>
</feature>
<dbReference type="CDD" id="cd03244">
    <property type="entry name" value="ABCC_MRP_domain2"/>
    <property type="match status" value="1"/>
</dbReference>
<dbReference type="GO" id="GO:0005524">
    <property type="term" value="F:ATP binding"/>
    <property type="evidence" value="ECO:0007669"/>
    <property type="project" value="UniProtKB-KW"/>
</dbReference>
<name>A0A158QSA7_MESCO</name>
<dbReference type="InterPro" id="IPR003593">
    <property type="entry name" value="AAA+_ATPase"/>
</dbReference>
<dbReference type="FunFam" id="1.20.1560.10:FF:000001">
    <property type="entry name" value="ATP-binding cassette subfamily C member 1"/>
    <property type="match status" value="1"/>
</dbReference>
<keyword evidence="13" id="KW-0863">Zinc-finger</keyword>
<evidence type="ECO:0000256" key="9">
    <source>
        <dbReference type="ARBA" id="ARBA00022989"/>
    </source>
</evidence>
<evidence type="ECO:0000256" key="13">
    <source>
        <dbReference type="PROSITE-ProRule" id="PRU00042"/>
    </source>
</evidence>
<dbReference type="PANTHER" id="PTHR24223">
    <property type="entry name" value="ATP-BINDING CASSETTE SUB-FAMILY C"/>
    <property type="match status" value="1"/>
</dbReference>
<dbReference type="Pfam" id="PF00664">
    <property type="entry name" value="ABC_membrane"/>
    <property type="match status" value="2"/>
</dbReference>
<dbReference type="EC" id="7.6.2.3" evidence="11"/>
<feature type="domain" description="ABC transporter" evidence="17">
    <location>
        <begin position="1206"/>
        <end position="1429"/>
    </location>
</feature>
<keyword evidence="3" id="KW-0813">Transport</keyword>
<feature type="region of interest" description="Disordered" evidence="14">
    <location>
        <begin position="531"/>
        <end position="652"/>
    </location>
</feature>
<feature type="domain" description="ABC transporter" evidence="17">
    <location>
        <begin position="1919"/>
        <end position="2209"/>
    </location>
</feature>
<dbReference type="InterPro" id="IPR013087">
    <property type="entry name" value="Znf_C2H2_type"/>
</dbReference>
<dbReference type="GO" id="GO:0000323">
    <property type="term" value="C:lytic vacuole"/>
    <property type="evidence" value="ECO:0007669"/>
    <property type="project" value="UniProtKB-ARBA"/>
</dbReference>
<dbReference type="GO" id="GO:0008270">
    <property type="term" value="F:zinc ion binding"/>
    <property type="evidence" value="ECO:0007669"/>
    <property type="project" value="UniProtKB-KW"/>
</dbReference>
<evidence type="ECO:0000256" key="14">
    <source>
        <dbReference type="SAM" id="MobiDB-lite"/>
    </source>
</evidence>
<feature type="transmembrane region" description="Helical" evidence="15">
    <location>
        <begin position="1567"/>
        <end position="1588"/>
    </location>
</feature>
<dbReference type="PROSITE" id="PS50157">
    <property type="entry name" value="ZINC_FINGER_C2H2_2"/>
    <property type="match status" value="1"/>
</dbReference>
<feature type="region of interest" description="Disordered" evidence="14">
    <location>
        <begin position="1440"/>
        <end position="1519"/>
    </location>
</feature>
<feature type="compositionally biased region" description="Polar residues" evidence="14">
    <location>
        <begin position="532"/>
        <end position="543"/>
    </location>
</feature>
<dbReference type="CDD" id="cd18603">
    <property type="entry name" value="ABC_6TM_MRP1_2_3_6_D2_like"/>
    <property type="match status" value="1"/>
</dbReference>
<evidence type="ECO:0000259" key="16">
    <source>
        <dbReference type="PROSITE" id="PS50157"/>
    </source>
</evidence>
<feature type="region of interest" description="Disordered" evidence="14">
    <location>
        <begin position="1"/>
        <end position="36"/>
    </location>
</feature>
<dbReference type="SUPFAM" id="SSF90123">
    <property type="entry name" value="ABC transporter transmembrane region"/>
    <property type="match status" value="2"/>
</dbReference>
<evidence type="ECO:0000256" key="8">
    <source>
        <dbReference type="ARBA" id="ARBA00022840"/>
    </source>
</evidence>
<keyword evidence="4" id="KW-0926">Vacuole</keyword>
<dbReference type="SMART" id="SM00355">
    <property type="entry name" value="ZnF_C2H2"/>
    <property type="match status" value="5"/>
</dbReference>
<dbReference type="Gene3D" id="1.20.1560.10">
    <property type="entry name" value="ABC transporter type 1, transmembrane domain"/>
    <property type="match status" value="2"/>
</dbReference>
<dbReference type="FunFam" id="3.40.50.300:FF:000163">
    <property type="entry name" value="Multidrug resistance-associated protein member 4"/>
    <property type="match status" value="1"/>
</dbReference>
<dbReference type="PROSITE" id="PS50929">
    <property type="entry name" value="ABC_TM1F"/>
    <property type="match status" value="2"/>
</dbReference>
<dbReference type="EMBL" id="UXSR01000052">
    <property type="protein sequence ID" value="VDD74572.1"/>
    <property type="molecule type" value="Genomic_DNA"/>
</dbReference>
<comment type="similarity">
    <text evidence="2">Belongs to the ABC transporter superfamily. ABCC family. Conjugate transporter (TC 3.A.1.208) subfamily.</text>
</comment>
<dbReference type="Pfam" id="PF00005">
    <property type="entry name" value="ABC_tran"/>
    <property type="match status" value="2"/>
</dbReference>
<keyword evidence="20" id="KW-1185">Reference proteome</keyword>
<feature type="compositionally biased region" description="Basic and acidic residues" evidence="14">
    <location>
        <begin position="600"/>
        <end position="612"/>
    </location>
</feature>
<dbReference type="InterPro" id="IPR003439">
    <property type="entry name" value="ABC_transporter-like_ATP-bd"/>
</dbReference>
<evidence type="ECO:0000256" key="15">
    <source>
        <dbReference type="SAM" id="Phobius"/>
    </source>
</evidence>
<keyword evidence="9 15" id="KW-1133">Transmembrane helix</keyword>
<evidence type="ECO:0000259" key="17">
    <source>
        <dbReference type="PROSITE" id="PS50893"/>
    </source>
</evidence>
<dbReference type="InterPro" id="IPR017871">
    <property type="entry name" value="ABC_transporter-like_CS"/>
</dbReference>
<dbReference type="CDD" id="cd03250">
    <property type="entry name" value="ABCC_MRP_domain1"/>
    <property type="match status" value="1"/>
</dbReference>
<evidence type="ECO:0000313" key="20">
    <source>
        <dbReference type="Proteomes" id="UP000267029"/>
    </source>
</evidence>
<dbReference type="PROSITE" id="PS50893">
    <property type="entry name" value="ABC_TRANSPORTER_2"/>
    <property type="match status" value="2"/>
</dbReference>
<feature type="transmembrane region" description="Helical" evidence="15">
    <location>
        <begin position="1089"/>
        <end position="1109"/>
    </location>
</feature>
<keyword evidence="7" id="KW-0547">Nucleotide-binding</keyword>
<dbReference type="Gene3D" id="3.30.160.60">
    <property type="entry name" value="Classic Zinc Finger"/>
    <property type="match status" value="1"/>
</dbReference>
<evidence type="ECO:0000256" key="10">
    <source>
        <dbReference type="ARBA" id="ARBA00023136"/>
    </source>
</evidence>
<evidence type="ECO:0000256" key="1">
    <source>
        <dbReference type="ARBA" id="ARBA00004128"/>
    </source>
</evidence>
<evidence type="ECO:0000256" key="3">
    <source>
        <dbReference type="ARBA" id="ARBA00022448"/>
    </source>
</evidence>
<dbReference type="InterPro" id="IPR050173">
    <property type="entry name" value="ABC_transporter_C-like"/>
</dbReference>
<sequence>MAKSSKNSKASKGSKGSKGSKKGSKGSKGSGKKGVEVEPPVEIGVQTCPGKFCYLCCLEFKNLAAVQAHVLALAHKPYSDDDFIRQRCRLCHLTIPFKWAPTHKCCVAKSAFISYITTSPYIQGGPPHQCLYCRGRWFKSRSDLVVHLLSLHKPDRIPGKCGLCPFQFEEPQPFVPNIPPPPPDADKETIRQYQLEVKNAKQDELVKFESAELTPGIAQLEQHCRAFHNPLYNLISRKAVLNNSKLREPYSCFLCQRTYKTNWHFQAHILCRHGISPDLKSELLYCAMCGASCISENTFDNHVQSTHSHELKCLADFLIRRELMQDYVDCGSTCATCWERFEDNFTLQAHIIVAHTTTKPLVCGWCNVDYTCPDPLGAFLVYFNHEQNHSRALHAAALEMHMTVKTIPPPLPEELSKESIQAALDALSGAGDDTSLDKSKGSKGKSKGSKSSKGKTFHAVYHICPEKYVSFPSRITFFWFTQLIVKGYRKTLQMSDLWALEDKHISASLGPRFYARITKYLRVSVSGVMDSPSVSSPQFSDNPPSLDPATSLHSDVQKSSGKPLSQANDAANSTNPSTGRHTPGRRSTFAEVSAFGKSRNRPEDLRSRRRDSFGGVGIEEEDEESEEWVEEDSSKQRRYRTMSEAPDLGKKPHTSTCRVFLSFVCQTASFLPNYQICFSGPFGRPKPQTKTSISGDLESGLFAGRSSDSVNKSPVSGQEEVLEKSKRQRRNKPKGGLVKSLFVTFGWPMFIAAIFKLVHDLCLLSGPIILKYLLAFLEPGSMEPHWHGYAYACILFVTAFIQSIALHQYFRTQTVIGMDIRTVLISAVYRKSLRLSAAARCESTTGEITNLMSIDSQRFCALMLNIHALWSAPFQVTVALYLLWRELGPSVLAGVGVLLIMIPVNTFVAEKSKGLQVRDTVLTMSALAKFAPPQRYVVAFIDYSFQEKQLKTTDSRIKLISEILNGIRRHFATHFAGTHVLLSPPPLLPFPFSTFFLSSFLPIANGITSELVLKLYAWEPSFIREVDSIRNKELSYLRKSLYLDCSIIFVFVCAPTLVALATFVVYILSSPGNVFNAEKAFVSLSLLNILRFPLFMFPTILSSLVQAYVSVRRLTKFLLNPELDPSSVSHEETPGVAAVIENGTLSWAPDVEPAIQKNGHSHCDAKDTTSEMLLVADVAGHRVRELSNICNRGRRLWPLKELACAWEKENITLQDLTVIFFGFSITVYFAEGQSTAIVGRVGSGKSSLLNALLGNMELISGRVNIKGSLALVSQQAWIFNGTLRDNILFHKPYNAERYAKIIKACALEPDIKLLSDGDLTDIGDKGVNLSGGQKQRISLARACYADADVYLFDDPLAAVDAHVANHLLTHVIGRRGLLASKTRIIATHHPNAIAEADRVALLEGGRLVEYGTYTKLTAMKNSQLNIFLRSKELRKRLLSEQVDSDQVPSRSLERSLSSLRTRTPSESYQTPHDAIPGDFAEPFLQEDQGRHAEHEQDDTASVHSRPDSPKFDTIRLRSSSVKEAKRSDAKVDVSYKLVEGGQDQSGNKPKKTLEETSATGRVKFSVFWIYIRSIGLGIFLAGVFFLLLNQLAWLGSNIWLAEWSGDSARNKNLTDSANATGTMDSQTYRDLVARMNSLRDLRLGIYGLIGLAQVVFNLFACVLLAIGGVHAAKLLHHGLLECIMHVPISFFDSTPQGRIMNRFSNDFATADSQLMRSLRSMITNSFICLITFALCAVPSAYILIPLVFLLAFYCVMQNLFVTTSRQLKRLDSVSKSPIFSHFAETLLGVDTIRAYRQCSLFVKTSDDRVDTNNRAYFSTLVANRWLSMILETVGNLLTLSVSIAFVATRDVLAAGFAGLVISYALNVTQSLSWLVRMSTEFETDIVSVERIKEYSELPIEAPWEVDEKKPPPQWPEGSLEFVNYSTRYREDLDLVLKSISFKINPGEKVSTVLATLSILLPKLLAQFGANFMQNALCLFGTTTQPWCWVVHVITPGQIGIVGRTGSGKSSLVLALFRVIEATEGEILIDGINIAKIGLHDLRGRLTLIPQAIFSQDPVLFSGTLRFNLDPFNTYSDETVWEALTLANLRSFVENMSGGEGLDMVISEGGGNLSQGQRQLVCLARALLRRSKVLVLDEATAAVDPRTDQLIQQTVRNEFATSTVLTIAHRLDTILDYDRIMVLDAGRLVEMGQPQELEARIGSVFRGMLKEANLLGAVPKKSK</sequence>
<dbReference type="PANTHER" id="PTHR24223:SF443">
    <property type="entry name" value="MULTIDRUG-RESISTANCE LIKE PROTEIN 1, ISOFORM I"/>
    <property type="match status" value="1"/>
</dbReference>
<evidence type="ECO:0000259" key="18">
    <source>
        <dbReference type="PROSITE" id="PS50929"/>
    </source>
</evidence>
<dbReference type="FunFam" id="1.20.1560.10:FF:000020">
    <property type="entry name" value="ABC metal ion transporter"/>
    <property type="match status" value="1"/>
</dbReference>
<dbReference type="InterPro" id="IPR036640">
    <property type="entry name" value="ABC1_TM_sf"/>
</dbReference>
<reference evidence="19 20" key="1">
    <citation type="submission" date="2018-10" db="EMBL/GenBank/DDBJ databases">
        <authorList>
            <consortium name="Pathogen Informatics"/>
        </authorList>
    </citation>
    <scope>NUCLEOTIDE SEQUENCE [LARGE SCALE GENOMIC DNA]</scope>
</reference>
<dbReference type="GO" id="GO:0005774">
    <property type="term" value="C:vacuolar membrane"/>
    <property type="evidence" value="ECO:0007669"/>
    <property type="project" value="UniProtKB-SubCell"/>
</dbReference>
<dbReference type="GO" id="GO:0016887">
    <property type="term" value="F:ATP hydrolysis activity"/>
    <property type="evidence" value="ECO:0007669"/>
    <property type="project" value="InterPro"/>
</dbReference>
<dbReference type="FunFam" id="3.40.50.300:FF:000997">
    <property type="entry name" value="Multidrug resistance-associated protein 1"/>
    <property type="match status" value="1"/>
</dbReference>
<dbReference type="GO" id="GO:0015431">
    <property type="term" value="F:ABC-type glutathione S-conjugate transporter activity"/>
    <property type="evidence" value="ECO:0007669"/>
    <property type="project" value="UniProtKB-EC"/>
</dbReference>
<feature type="domain" description="ABC transmembrane type-1" evidence="18">
    <location>
        <begin position="750"/>
        <end position="1106"/>
    </location>
</feature>
<organism evidence="19 20">
    <name type="scientific">Mesocestoides corti</name>
    <name type="common">Flatworm</name>
    <dbReference type="NCBI Taxonomy" id="53468"/>
    <lineage>
        <taxon>Eukaryota</taxon>
        <taxon>Metazoa</taxon>
        <taxon>Spiralia</taxon>
        <taxon>Lophotrochozoa</taxon>
        <taxon>Platyhelminthes</taxon>
        <taxon>Cestoda</taxon>
        <taxon>Eucestoda</taxon>
        <taxon>Cyclophyllidea</taxon>
        <taxon>Mesocestoididae</taxon>
        <taxon>Mesocestoides</taxon>
    </lineage>
</organism>
<dbReference type="PROSITE" id="PS00028">
    <property type="entry name" value="ZINC_FINGER_C2H2_1"/>
    <property type="match status" value="3"/>
</dbReference>
<keyword evidence="6" id="KW-0677">Repeat</keyword>
<feature type="compositionally biased region" description="Basic residues" evidence="14">
    <location>
        <begin position="441"/>
        <end position="453"/>
    </location>
</feature>
<dbReference type="PROSITE" id="PS00211">
    <property type="entry name" value="ABC_TRANSPORTER_1"/>
    <property type="match status" value="1"/>
</dbReference>
<dbReference type="CDD" id="cd18595">
    <property type="entry name" value="ABC_6TM_MRP1_2_3_6_D1_like"/>
    <property type="match status" value="1"/>
</dbReference>
<feature type="transmembrane region" description="Helical" evidence="15">
    <location>
        <begin position="789"/>
        <end position="810"/>
    </location>
</feature>
<feature type="compositionally biased region" description="Low complexity" evidence="14">
    <location>
        <begin position="1448"/>
        <end position="1467"/>
    </location>
</feature>
<dbReference type="InterPro" id="IPR011527">
    <property type="entry name" value="ABC1_TM_dom"/>
</dbReference>
<keyword evidence="13" id="KW-0862">Zinc</keyword>
<feature type="domain" description="C2H2-type" evidence="16">
    <location>
        <begin position="332"/>
        <end position="360"/>
    </location>
</feature>
<evidence type="ECO:0000256" key="2">
    <source>
        <dbReference type="ARBA" id="ARBA00009726"/>
    </source>
</evidence>
<proteinExistence type="inferred from homology"/>
<feature type="compositionally biased region" description="Polar residues" evidence="14">
    <location>
        <begin position="706"/>
        <end position="716"/>
    </location>
</feature>
<evidence type="ECO:0000256" key="4">
    <source>
        <dbReference type="ARBA" id="ARBA00022554"/>
    </source>
</evidence>
<dbReference type="STRING" id="53468.A0A158QSA7"/>
<keyword evidence="13" id="KW-0479">Metal-binding</keyword>
<feature type="transmembrane region" description="Helical" evidence="15">
    <location>
        <begin position="859"/>
        <end position="884"/>
    </location>
</feature>
<feature type="transmembrane region" description="Helical" evidence="15">
    <location>
        <begin position="1643"/>
        <end position="1666"/>
    </location>
</feature>
<feature type="compositionally biased region" description="Acidic residues" evidence="14">
    <location>
        <begin position="618"/>
        <end position="631"/>
    </location>
</feature>
<dbReference type="Proteomes" id="UP000267029">
    <property type="component" value="Unassembled WGS sequence"/>
</dbReference>
<keyword evidence="8" id="KW-0067">ATP-binding</keyword>
<gene>
    <name evidence="19" type="ORF">MCOS_LOCUS575</name>
</gene>
<feature type="compositionally biased region" description="Polar residues" evidence="14">
    <location>
        <begin position="551"/>
        <end position="580"/>
    </location>
</feature>
<feature type="region of interest" description="Disordered" evidence="14">
    <location>
        <begin position="431"/>
        <end position="453"/>
    </location>
</feature>
<comment type="subcellular location">
    <subcellularLocation>
        <location evidence="1">Vacuole membrane</location>
        <topology evidence="1">Multi-pass membrane protein</topology>
    </subcellularLocation>
</comment>
<feature type="compositionally biased region" description="Basic and acidic residues" evidence="14">
    <location>
        <begin position="1504"/>
        <end position="1519"/>
    </location>
</feature>
<accession>A0A158QSA7</accession>
<feature type="transmembrane region" description="Helical" evidence="15">
    <location>
        <begin position="1041"/>
        <end position="1069"/>
    </location>
</feature>
<dbReference type="Gene3D" id="3.40.50.300">
    <property type="entry name" value="P-loop containing nucleotide triphosphate hydrolases"/>
    <property type="match status" value="2"/>
</dbReference>
<dbReference type="OrthoDB" id="6500128at2759"/>
<evidence type="ECO:0000256" key="11">
    <source>
        <dbReference type="ARBA" id="ARBA00024220"/>
    </source>
</evidence>
<dbReference type="SUPFAM" id="SSF52540">
    <property type="entry name" value="P-loop containing nucleoside triphosphate hydrolases"/>
    <property type="match status" value="2"/>
</dbReference>
<evidence type="ECO:0000256" key="12">
    <source>
        <dbReference type="ARBA" id="ARBA00047523"/>
    </source>
</evidence>
<evidence type="ECO:0000256" key="7">
    <source>
        <dbReference type="ARBA" id="ARBA00022741"/>
    </source>
</evidence>
<dbReference type="SMART" id="SM00382">
    <property type="entry name" value="AAA"/>
    <property type="match status" value="2"/>
</dbReference>
<feature type="transmembrane region" description="Helical" evidence="15">
    <location>
        <begin position="1726"/>
        <end position="1753"/>
    </location>
</feature>
<protein>
    <recommendedName>
        <fullName evidence="11">ABC-type glutathione-S-conjugate transporter</fullName>
        <ecNumber evidence="11">7.6.2.3</ecNumber>
    </recommendedName>
</protein>
<evidence type="ECO:0000256" key="6">
    <source>
        <dbReference type="ARBA" id="ARBA00022737"/>
    </source>
</evidence>